<comment type="function">
    <text evidence="3 4">Prevents the cell division inhibition by proteins MinC and MinD at internal division sites while permitting inhibition at polar sites. This ensures cell division at the proper site by restricting the formation of a division septum at the midpoint of the long axis of the cell.</text>
</comment>
<evidence type="ECO:0000313" key="6">
    <source>
        <dbReference type="Proteomes" id="UP001549076"/>
    </source>
</evidence>
<protein>
    <recommendedName>
        <fullName evidence="2 4">Cell division topological specificity factor</fullName>
    </recommendedName>
</protein>
<gene>
    <name evidence="4" type="primary">minE</name>
    <name evidence="5" type="ORF">ABID37_003005</name>
</gene>
<evidence type="ECO:0000256" key="4">
    <source>
        <dbReference type="HAMAP-Rule" id="MF_00262"/>
    </source>
</evidence>
<reference evidence="5 6" key="1">
    <citation type="submission" date="2024-06" db="EMBL/GenBank/DDBJ databases">
        <title>Genomic Encyclopedia of Type Strains, Phase IV (KMG-IV): sequencing the most valuable type-strain genomes for metagenomic binning, comparative biology and taxonomic classification.</title>
        <authorList>
            <person name="Goeker M."/>
        </authorList>
    </citation>
    <scope>NUCLEOTIDE SEQUENCE [LARGE SCALE GENOMIC DNA]</scope>
    <source>
        <strain evidence="5 6">DSM 27865</strain>
    </source>
</reference>
<name>A0ABV2N139_9HYPH</name>
<keyword evidence="4 5" id="KW-0132">Cell division</keyword>
<dbReference type="Pfam" id="PF03776">
    <property type="entry name" value="MinE"/>
    <property type="match status" value="1"/>
</dbReference>
<dbReference type="GO" id="GO:0051301">
    <property type="term" value="P:cell division"/>
    <property type="evidence" value="ECO:0007669"/>
    <property type="project" value="UniProtKB-KW"/>
</dbReference>
<keyword evidence="4" id="KW-0131">Cell cycle</keyword>
<dbReference type="EMBL" id="JBEPML010000010">
    <property type="protein sequence ID" value="MET3792782.1"/>
    <property type="molecule type" value="Genomic_DNA"/>
</dbReference>
<evidence type="ECO:0000256" key="3">
    <source>
        <dbReference type="ARBA" id="ARBA00025265"/>
    </source>
</evidence>
<dbReference type="NCBIfam" id="NF001422">
    <property type="entry name" value="PRK00296.1"/>
    <property type="match status" value="1"/>
</dbReference>
<dbReference type="Proteomes" id="UP001549076">
    <property type="component" value="Unassembled WGS sequence"/>
</dbReference>
<evidence type="ECO:0000256" key="1">
    <source>
        <dbReference type="ARBA" id="ARBA00008168"/>
    </source>
</evidence>
<accession>A0ABV2N139</accession>
<organism evidence="5 6">
    <name type="scientific">Aquamicrobium terrae</name>
    <dbReference type="NCBI Taxonomy" id="1324945"/>
    <lineage>
        <taxon>Bacteria</taxon>
        <taxon>Pseudomonadati</taxon>
        <taxon>Pseudomonadota</taxon>
        <taxon>Alphaproteobacteria</taxon>
        <taxon>Hyphomicrobiales</taxon>
        <taxon>Phyllobacteriaceae</taxon>
        <taxon>Aquamicrobium</taxon>
    </lineage>
</organism>
<proteinExistence type="inferred from homology"/>
<dbReference type="HAMAP" id="MF_00262">
    <property type="entry name" value="MinE"/>
    <property type="match status" value="1"/>
</dbReference>
<dbReference type="NCBIfam" id="TIGR01215">
    <property type="entry name" value="minE"/>
    <property type="match status" value="1"/>
</dbReference>
<dbReference type="SUPFAM" id="SSF55229">
    <property type="entry name" value="Cell division protein MinE topological specificity domain"/>
    <property type="match status" value="1"/>
</dbReference>
<comment type="caution">
    <text evidence="5">The sequence shown here is derived from an EMBL/GenBank/DDBJ whole genome shotgun (WGS) entry which is preliminary data.</text>
</comment>
<dbReference type="InterPro" id="IPR036707">
    <property type="entry name" value="MinE_sf"/>
</dbReference>
<dbReference type="InterPro" id="IPR005527">
    <property type="entry name" value="MinE"/>
</dbReference>
<evidence type="ECO:0000256" key="2">
    <source>
        <dbReference type="ARBA" id="ARBA00020112"/>
    </source>
</evidence>
<comment type="similarity">
    <text evidence="1 4">Belongs to the MinE family.</text>
</comment>
<keyword evidence="6" id="KW-1185">Reference proteome</keyword>
<sequence length="96" mass="10712">MNLFRLFSRSQSAPAARERLQVLLAHERASSGDSDLVNRLRDEILRVISKHMHIDEDKVSVKMERGGQVSTLAVDIEIPFDAAKKKAEAGKKKKAA</sequence>
<dbReference type="RefSeq" id="WP_354196105.1">
    <property type="nucleotide sequence ID" value="NZ_JBEPML010000010.1"/>
</dbReference>
<evidence type="ECO:0000313" key="5">
    <source>
        <dbReference type="EMBL" id="MET3792782.1"/>
    </source>
</evidence>
<dbReference type="Gene3D" id="3.30.1070.10">
    <property type="entry name" value="Cell division topological specificity factor MinE"/>
    <property type="match status" value="1"/>
</dbReference>